<protein>
    <submittedName>
        <fullName evidence="6">ATP-binding cassette domain-containing protein</fullName>
    </submittedName>
</protein>
<accession>A0AAW8YK48</accession>
<name>A0AAW8YK48_PEDAC</name>
<dbReference type="InterPro" id="IPR003593">
    <property type="entry name" value="AAA+_ATPase"/>
</dbReference>
<evidence type="ECO:0000256" key="1">
    <source>
        <dbReference type="ARBA" id="ARBA00005417"/>
    </source>
</evidence>
<feature type="domain" description="ABC transporter" evidence="5">
    <location>
        <begin position="2"/>
        <end position="223"/>
    </location>
</feature>
<evidence type="ECO:0000256" key="4">
    <source>
        <dbReference type="ARBA" id="ARBA00022840"/>
    </source>
</evidence>
<dbReference type="GO" id="GO:0005524">
    <property type="term" value="F:ATP binding"/>
    <property type="evidence" value="ECO:0007669"/>
    <property type="project" value="UniProtKB-KW"/>
</dbReference>
<dbReference type="InterPro" id="IPR017871">
    <property type="entry name" value="ABC_transporter-like_CS"/>
</dbReference>
<proteinExistence type="inferred from homology"/>
<evidence type="ECO:0000313" key="6">
    <source>
        <dbReference type="EMBL" id="MDV2910838.1"/>
    </source>
</evidence>
<dbReference type="GO" id="GO:0016887">
    <property type="term" value="F:ATP hydrolysis activity"/>
    <property type="evidence" value="ECO:0007669"/>
    <property type="project" value="InterPro"/>
</dbReference>
<dbReference type="SUPFAM" id="SSF52540">
    <property type="entry name" value="P-loop containing nucleoside triphosphate hydrolases"/>
    <property type="match status" value="1"/>
</dbReference>
<evidence type="ECO:0000313" key="7">
    <source>
        <dbReference type="Proteomes" id="UP001280415"/>
    </source>
</evidence>
<reference evidence="6" key="2">
    <citation type="submission" date="2023-10" db="EMBL/GenBank/DDBJ databases">
        <authorList>
            <person name="Khurajog B."/>
        </authorList>
    </citation>
    <scope>NUCLEOTIDE SEQUENCE</scope>
    <source>
        <strain evidence="6">BF14</strain>
    </source>
</reference>
<reference evidence="6" key="1">
    <citation type="journal article" date="2023" name="PeerJ">
        <title>Selection and evaluation of lactic acid bacteria from chicken feces in Thailand as potential probiotics.</title>
        <authorList>
            <person name="Khurajog B."/>
            <person name="Disastra Y."/>
            <person name="Lawwyne L.D."/>
            <person name="Sirichokchatchawan W."/>
            <person name="Niyomtham W."/>
            <person name="Yindee J."/>
            <person name="Hampson D.J."/>
            <person name="Prapasarakul N."/>
        </authorList>
    </citation>
    <scope>NUCLEOTIDE SEQUENCE</scope>
    <source>
        <strain evidence="6">BF14</strain>
    </source>
</reference>
<evidence type="ECO:0000256" key="2">
    <source>
        <dbReference type="ARBA" id="ARBA00022448"/>
    </source>
</evidence>
<dbReference type="InterPro" id="IPR027417">
    <property type="entry name" value="P-loop_NTPase"/>
</dbReference>
<sequence length="293" mass="32689">MLEVKQLDVFIGRKQIIKGASFQVGDGEIVGLIGPNGAGKTTIMKTILALTKFKGQVLVNHQTVTSNHHQALLKVGALIEHPALYPYMTGRQNLALYAQSEVEIDELARALEMETYIDTRAKGYSLGMKQKLGIALALLNHPDLVILDEPMNGLDVEATILVRNLILRMAQKGTAFLISSHILSELERVVSNVVLINKGKILLTDSLKNFQRGNSRYYQITTDNLFASYELLESHGVVSELQKDYLKINAPDLQAAEKLLVENEQYLLTVAPEKLTFEQQVVKSLRSRQEVHQ</sequence>
<keyword evidence="3" id="KW-0547">Nucleotide-binding</keyword>
<dbReference type="PROSITE" id="PS50893">
    <property type="entry name" value="ABC_TRANSPORTER_2"/>
    <property type="match status" value="1"/>
</dbReference>
<dbReference type="RefSeq" id="WP_002831567.1">
    <property type="nucleotide sequence ID" value="NZ_BMWN01000001.1"/>
</dbReference>
<dbReference type="InterPro" id="IPR003439">
    <property type="entry name" value="ABC_transporter-like_ATP-bd"/>
</dbReference>
<gene>
    <name evidence="6" type="ORF">R0H03_03040</name>
</gene>
<dbReference type="PANTHER" id="PTHR43335:SF4">
    <property type="entry name" value="ABC TRANSPORTER, ATP-BINDING PROTEIN"/>
    <property type="match status" value="1"/>
</dbReference>
<organism evidence="6 7">
    <name type="scientific">Pediococcus acidilactici</name>
    <dbReference type="NCBI Taxonomy" id="1254"/>
    <lineage>
        <taxon>Bacteria</taxon>
        <taxon>Bacillati</taxon>
        <taxon>Bacillota</taxon>
        <taxon>Bacilli</taxon>
        <taxon>Lactobacillales</taxon>
        <taxon>Lactobacillaceae</taxon>
        <taxon>Pediococcus</taxon>
        <taxon>Pediococcus acidilactici group</taxon>
    </lineage>
</organism>
<dbReference type="SMART" id="SM00382">
    <property type="entry name" value="AAA"/>
    <property type="match status" value="1"/>
</dbReference>
<evidence type="ECO:0000259" key="5">
    <source>
        <dbReference type="PROSITE" id="PS50893"/>
    </source>
</evidence>
<keyword evidence="4 6" id="KW-0067">ATP-binding</keyword>
<dbReference type="Proteomes" id="UP001280415">
    <property type="component" value="Unassembled WGS sequence"/>
</dbReference>
<keyword evidence="2" id="KW-0813">Transport</keyword>
<dbReference type="PANTHER" id="PTHR43335">
    <property type="entry name" value="ABC TRANSPORTER, ATP-BINDING PROTEIN"/>
    <property type="match status" value="1"/>
</dbReference>
<evidence type="ECO:0000256" key="3">
    <source>
        <dbReference type="ARBA" id="ARBA00022741"/>
    </source>
</evidence>
<dbReference type="Gene3D" id="3.40.50.300">
    <property type="entry name" value="P-loop containing nucleotide triphosphate hydrolases"/>
    <property type="match status" value="1"/>
</dbReference>
<comment type="caution">
    <text evidence="6">The sequence shown here is derived from an EMBL/GenBank/DDBJ whole genome shotgun (WGS) entry which is preliminary data.</text>
</comment>
<dbReference type="AlphaFoldDB" id="A0AAW8YK48"/>
<dbReference type="EMBL" id="JAWJAX010000003">
    <property type="protein sequence ID" value="MDV2910838.1"/>
    <property type="molecule type" value="Genomic_DNA"/>
</dbReference>
<dbReference type="PROSITE" id="PS00211">
    <property type="entry name" value="ABC_TRANSPORTER_1"/>
    <property type="match status" value="1"/>
</dbReference>
<comment type="similarity">
    <text evidence="1">Belongs to the ABC transporter superfamily.</text>
</comment>
<dbReference type="Pfam" id="PF00005">
    <property type="entry name" value="ABC_tran"/>
    <property type="match status" value="1"/>
</dbReference>